<proteinExistence type="predicted"/>
<keyword evidence="2" id="KW-1185">Reference proteome</keyword>
<evidence type="ECO:0000313" key="2">
    <source>
        <dbReference type="Proteomes" id="UP000024942"/>
    </source>
</evidence>
<dbReference type="PATRIC" id="fig|1280953.3.peg.2871"/>
<name>A0A059G4N0_9PROT</name>
<gene>
    <name evidence="1" type="ORF">HOC_14283</name>
</gene>
<dbReference type="EMBL" id="ARYL01000023">
    <property type="protein sequence ID" value="KDA01694.1"/>
    <property type="molecule type" value="Genomic_DNA"/>
</dbReference>
<protein>
    <submittedName>
        <fullName evidence="1">Uncharacterized protein</fullName>
    </submittedName>
</protein>
<comment type="caution">
    <text evidence="1">The sequence shown here is derived from an EMBL/GenBank/DDBJ whole genome shotgun (WGS) entry which is preliminary data.</text>
</comment>
<sequence length="253" mass="27137">MSAVKANEQVACVEPIDDGSFSFGADSEDCQTHTFFTDNMYEAYLADPLAKDAVIARLVSMSVASLTDQDKIGLMPDDFRERIVVLLRPAGYGESIPGVPAIPVVKKPFAGDMVVLLALDSPDSLAAVTKEMLGDVDMQESELYALAFENTRERVDELQIQTDKDIEFVSAVSGLATGHLSLPESCDADTAPYYAVVLDRDTYARTPASATKGVAALASYLVKARKQNAGFSQTLLSCDSGIWSAADVYALAQ</sequence>
<dbReference type="AlphaFoldDB" id="A0A059G4N0"/>
<accession>A0A059G4N0</accession>
<organism evidence="1 2">
    <name type="scientific">Hyphomonas oceanitis SCH89</name>
    <dbReference type="NCBI Taxonomy" id="1280953"/>
    <lineage>
        <taxon>Bacteria</taxon>
        <taxon>Pseudomonadati</taxon>
        <taxon>Pseudomonadota</taxon>
        <taxon>Alphaproteobacteria</taxon>
        <taxon>Hyphomonadales</taxon>
        <taxon>Hyphomonadaceae</taxon>
        <taxon>Hyphomonas</taxon>
    </lineage>
</organism>
<dbReference type="Proteomes" id="UP000024942">
    <property type="component" value="Unassembled WGS sequence"/>
</dbReference>
<dbReference type="eggNOG" id="ENOG5031A45">
    <property type="taxonomic scope" value="Bacteria"/>
</dbReference>
<reference evidence="1 2" key="1">
    <citation type="journal article" date="2014" name="Antonie Van Leeuwenhoek">
        <title>Hyphomonas beringensis sp. nov. and Hyphomonas chukchiensis sp. nov., isolated from surface seawater of the Bering Sea and Chukchi Sea.</title>
        <authorList>
            <person name="Li C."/>
            <person name="Lai Q."/>
            <person name="Li G."/>
            <person name="Dong C."/>
            <person name="Wang J."/>
            <person name="Liao Y."/>
            <person name="Shao Z."/>
        </authorList>
    </citation>
    <scope>NUCLEOTIDE SEQUENCE [LARGE SCALE GENOMIC DNA]</scope>
    <source>
        <strain evidence="1 2">SCH89</strain>
    </source>
</reference>
<evidence type="ECO:0000313" key="1">
    <source>
        <dbReference type="EMBL" id="KDA01694.1"/>
    </source>
</evidence>